<evidence type="ECO:0000313" key="10">
    <source>
        <dbReference type="Proteomes" id="UP001331561"/>
    </source>
</evidence>
<feature type="domain" description="Acyl-CoA dehydrogenase/oxidase N-terminal" evidence="8">
    <location>
        <begin position="7"/>
        <end position="119"/>
    </location>
</feature>
<protein>
    <submittedName>
        <fullName evidence="9">Acyl-CoA dehydrogenase family protein</fullName>
        <ecNumber evidence="9">1.-.-.-</ecNumber>
    </submittedName>
</protein>
<dbReference type="Proteomes" id="UP001331561">
    <property type="component" value="Unassembled WGS sequence"/>
</dbReference>
<dbReference type="InterPro" id="IPR036250">
    <property type="entry name" value="AcylCo_DH-like_C"/>
</dbReference>
<evidence type="ECO:0000259" key="6">
    <source>
        <dbReference type="Pfam" id="PF00441"/>
    </source>
</evidence>
<keyword evidence="4 5" id="KW-0274">FAD</keyword>
<dbReference type="CDD" id="cd00567">
    <property type="entry name" value="ACAD"/>
    <property type="match status" value="1"/>
</dbReference>
<sequence length="387" mass="42030">MDFSFSKKHQEVYEVVGALGREKFAKRAQQYEAATGSPVENMKDLFDAGVAGASLREDIGGLGGGALGTDPLVSLLVVEQTARYCLSTAQCIHIHYNASHRVDQIGTPEQRERLIRPIIEKGVWLNSTGSEPGRTARGLYNLQTTAEKVDGGWVLNGVKNYATLADIVHYNTLSTIIKDVPPPDGHISFAIPQGAPGLTIEKGSWNPLGMRGAFSPVLVLKDLFVEDKNVLGGPGESAKGKWQAKSHLSFAAQYIGGSEGVFDILKDYLPKRGTAGDSYTQLRMGQIRIAIDSARWLVYRAAWLWPKDVAAAELFSMNAKYQALGAAVKTIELASQIAGSSALDADSALSRFIRDLRYQTLHENTDKTAATVGKYHLGQSYDVTSRL</sequence>
<evidence type="ECO:0000256" key="4">
    <source>
        <dbReference type="ARBA" id="ARBA00022827"/>
    </source>
</evidence>
<keyword evidence="3 5" id="KW-0285">Flavoprotein</keyword>
<comment type="caution">
    <text evidence="9">The sequence shown here is derived from an EMBL/GenBank/DDBJ whole genome shotgun (WGS) entry which is preliminary data.</text>
</comment>
<dbReference type="EC" id="1.-.-.-" evidence="9"/>
<comment type="cofactor">
    <cofactor evidence="1 5">
        <name>FAD</name>
        <dbReference type="ChEBI" id="CHEBI:57692"/>
    </cofactor>
</comment>
<accession>A0ABU6K485</accession>
<evidence type="ECO:0000259" key="8">
    <source>
        <dbReference type="Pfam" id="PF02771"/>
    </source>
</evidence>
<evidence type="ECO:0000259" key="7">
    <source>
        <dbReference type="Pfam" id="PF02770"/>
    </source>
</evidence>
<dbReference type="PANTHER" id="PTHR43884">
    <property type="entry name" value="ACYL-COA DEHYDROGENASE"/>
    <property type="match status" value="1"/>
</dbReference>
<keyword evidence="10" id="KW-1185">Reference proteome</keyword>
<feature type="domain" description="Acyl-CoA oxidase/dehydrogenase middle" evidence="7">
    <location>
        <begin position="131"/>
        <end position="222"/>
    </location>
</feature>
<dbReference type="RefSeq" id="WP_327599400.1">
    <property type="nucleotide sequence ID" value="NZ_JAYXHS010000002.1"/>
</dbReference>
<reference evidence="9 10" key="1">
    <citation type="submission" date="2024-01" db="EMBL/GenBank/DDBJ databases">
        <title>Uliginosibacterium soil sp. nov.</title>
        <authorList>
            <person name="Lv Y."/>
        </authorList>
    </citation>
    <scope>NUCLEOTIDE SEQUENCE [LARGE SCALE GENOMIC DNA]</scope>
    <source>
        <strain evidence="9 10">H3</strain>
    </source>
</reference>
<dbReference type="InterPro" id="IPR006091">
    <property type="entry name" value="Acyl-CoA_Oxase/DH_mid-dom"/>
</dbReference>
<dbReference type="PIRSF" id="PIRSF016578">
    <property type="entry name" value="HsaA"/>
    <property type="match status" value="1"/>
</dbReference>
<name>A0ABU6K485_9RHOO</name>
<dbReference type="EMBL" id="JAYXHS010000002">
    <property type="protein sequence ID" value="MEC5386434.1"/>
    <property type="molecule type" value="Genomic_DNA"/>
</dbReference>
<evidence type="ECO:0000256" key="1">
    <source>
        <dbReference type="ARBA" id="ARBA00001974"/>
    </source>
</evidence>
<dbReference type="Pfam" id="PF02770">
    <property type="entry name" value="Acyl-CoA_dh_M"/>
    <property type="match status" value="1"/>
</dbReference>
<dbReference type="Pfam" id="PF00441">
    <property type="entry name" value="Acyl-CoA_dh_1"/>
    <property type="match status" value="1"/>
</dbReference>
<comment type="similarity">
    <text evidence="2 5">Belongs to the acyl-CoA dehydrogenase family.</text>
</comment>
<gene>
    <name evidence="9" type="ORF">VVD49_11920</name>
</gene>
<dbReference type="Gene3D" id="1.20.140.10">
    <property type="entry name" value="Butyryl-CoA Dehydrogenase, subunit A, domain 3"/>
    <property type="match status" value="1"/>
</dbReference>
<dbReference type="Gene3D" id="1.10.540.10">
    <property type="entry name" value="Acyl-CoA dehydrogenase/oxidase, N-terminal domain"/>
    <property type="match status" value="1"/>
</dbReference>
<proteinExistence type="inferred from homology"/>
<dbReference type="SUPFAM" id="SSF56645">
    <property type="entry name" value="Acyl-CoA dehydrogenase NM domain-like"/>
    <property type="match status" value="1"/>
</dbReference>
<dbReference type="InterPro" id="IPR046373">
    <property type="entry name" value="Acyl-CoA_Oxase/DH_mid-dom_sf"/>
</dbReference>
<dbReference type="InterPro" id="IPR013786">
    <property type="entry name" value="AcylCoA_DH/ox_N"/>
</dbReference>
<dbReference type="Pfam" id="PF02771">
    <property type="entry name" value="Acyl-CoA_dh_N"/>
    <property type="match status" value="1"/>
</dbReference>
<dbReference type="PANTHER" id="PTHR43884:SF12">
    <property type="entry name" value="ISOVALERYL-COA DEHYDROGENASE, MITOCHONDRIAL-RELATED"/>
    <property type="match status" value="1"/>
</dbReference>
<feature type="domain" description="Acyl-CoA dehydrogenase/oxidase C-terminal" evidence="6">
    <location>
        <begin position="248"/>
        <end position="362"/>
    </location>
</feature>
<dbReference type="InterPro" id="IPR009100">
    <property type="entry name" value="AcylCoA_DH/oxidase_NM_dom_sf"/>
</dbReference>
<evidence type="ECO:0000256" key="5">
    <source>
        <dbReference type="RuleBase" id="RU362125"/>
    </source>
</evidence>
<dbReference type="InterPro" id="IPR037069">
    <property type="entry name" value="AcylCoA_DH/ox_N_sf"/>
</dbReference>
<evidence type="ECO:0000256" key="2">
    <source>
        <dbReference type="ARBA" id="ARBA00009347"/>
    </source>
</evidence>
<dbReference type="SUPFAM" id="SSF47203">
    <property type="entry name" value="Acyl-CoA dehydrogenase C-terminal domain-like"/>
    <property type="match status" value="1"/>
</dbReference>
<organism evidence="9 10">
    <name type="scientific">Uliginosibacterium silvisoli</name>
    <dbReference type="NCBI Taxonomy" id="3114758"/>
    <lineage>
        <taxon>Bacteria</taxon>
        <taxon>Pseudomonadati</taxon>
        <taxon>Pseudomonadota</taxon>
        <taxon>Betaproteobacteria</taxon>
        <taxon>Rhodocyclales</taxon>
        <taxon>Zoogloeaceae</taxon>
        <taxon>Uliginosibacterium</taxon>
    </lineage>
</organism>
<dbReference type="GO" id="GO:0016491">
    <property type="term" value="F:oxidoreductase activity"/>
    <property type="evidence" value="ECO:0007669"/>
    <property type="project" value="UniProtKB-KW"/>
</dbReference>
<evidence type="ECO:0000256" key="3">
    <source>
        <dbReference type="ARBA" id="ARBA00022630"/>
    </source>
</evidence>
<dbReference type="Gene3D" id="2.40.110.10">
    <property type="entry name" value="Butyryl-CoA Dehydrogenase, subunit A, domain 2"/>
    <property type="match status" value="1"/>
</dbReference>
<keyword evidence="5 9" id="KW-0560">Oxidoreductase</keyword>
<evidence type="ECO:0000313" key="9">
    <source>
        <dbReference type="EMBL" id="MEC5386434.1"/>
    </source>
</evidence>
<dbReference type="InterPro" id="IPR009075">
    <property type="entry name" value="AcylCo_DH/oxidase_C"/>
</dbReference>